<dbReference type="PROSITE" id="PS50878">
    <property type="entry name" value="RT_POL"/>
    <property type="match status" value="1"/>
</dbReference>
<sequence>VPIVKKDGSLRICGDFKVTVNPVWYAEQYPLPRIDYLFVGLAGGQKFSKIDLSQAYLQMHVDEKSQELLTIVTHKGLYRYCHLPFGITSAPALFQRAMDQILCGLPGVQCYLDDILVTGRNEEDHLKNVEATLQRLEEYSLQVRKDKCEFFQPSVEYLGHIIDAAGLHQAPAK</sequence>
<comment type="caution">
    <text evidence="4">The sequence shown here is derived from an EMBL/GenBank/DDBJ whole genome shotgun (WGS) entry which is preliminary data.</text>
</comment>
<evidence type="ECO:0000313" key="5">
    <source>
        <dbReference type="Proteomes" id="UP000765507"/>
    </source>
</evidence>
<evidence type="ECO:0000256" key="1">
    <source>
        <dbReference type="ARBA" id="ARBA00010879"/>
    </source>
</evidence>
<feature type="non-terminal residue" evidence="4">
    <location>
        <position position="1"/>
    </location>
</feature>
<dbReference type="GO" id="GO:0004523">
    <property type="term" value="F:RNA-DNA hybrid ribonuclease activity"/>
    <property type="evidence" value="ECO:0007669"/>
    <property type="project" value="UniProtKB-EC"/>
</dbReference>
<dbReference type="EC" id="3.1.26.4" evidence="2"/>
<dbReference type="Pfam" id="PF00078">
    <property type="entry name" value="RVT_1"/>
    <property type="match status" value="1"/>
</dbReference>
<feature type="domain" description="Reverse transcriptase" evidence="3">
    <location>
        <begin position="1"/>
        <end position="162"/>
    </location>
</feature>
<evidence type="ECO:0000313" key="4">
    <source>
        <dbReference type="EMBL" id="KAG6928138.1"/>
    </source>
</evidence>
<dbReference type="PANTHER" id="PTHR37984">
    <property type="entry name" value="PROTEIN CBG26694"/>
    <property type="match status" value="1"/>
</dbReference>
<keyword evidence="5" id="KW-1185">Reference proteome</keyword>
<dbReference type="CDD" id="cd01647">
    <property type="entry name" value="RT_LTR"/>
    <property type="match status" value="1"/>
</dbReference>
<dbReference type="EMBL" id="JAHGAV010000227">
    <property type="protein sequence ID" value="KAG6928138.1"/>
    <property type="molecule type" value="Genomic_DNA"/>
</dbReference>
<dbReference type="InterPro" id="IPR050951">
    <property type="entry name" value="Retrovirus_Pol_polyprotein"/>
</dbReference>
<dbReference type="InterPro" id="IPR043128">
    <property type="entry name" value="Rev_trsase/Diguanyl_cyclase"/>
</dbReference>
<evidence type="ECO:0000259" key="3">
    <source>
        <dbReference type="PROSITE" id="PS50878"/>
    </source>
</evidence>
<dbReference type="AlphaFoldDB" id="A0A8T1SH02"/>
<comment type="similarity">
    <text evidence="1">Belongs to the beta type-B retroviral polymerase family. HERV class-II K(HML-2) pol subfamily.</text>
</comment>
<feature type="non-terminal residue" evidence="4">
    <location>
        <position position="173"/>
    </location>
</feature>
<dbReference type="PANTHER" id="PTHR37984:SF13">
    <property type="entry name" value="RIBONUCLEASE H"/>
    <property type="match status" value="1"/>
</dbReference>
<dbReference type="InterPro" id="IPR043502">
    <property type="entry name" value="DNA/RNA_pol_sf"/>
</dbReference>
<dbReference type="InterPro" id="IPR000477">
    <property type="entry name" value="RT_dom"/>
</dbReference>
<name>A0A8T1SH02_CHESE</name>
<reference evidence="4 5" key="1">
    <citation type="journal article" date="2020" name="G3 (Bethesda)">
        <title>Draft Genome of the Common Snapping Turtle, Chelydra serpentina, a Model for Phenotypic Plasticity in Reptiles.</title>
        <authorList>
            <person name="Das D."/>
            <person name="Singh S.K."/>
            <person name="Bierstedt J."/>
            <person name="Erickson A."/>
            <person name="Galli G.L.J."/>
            <person name="Crossley D.A. 2nd"/>
            <person name="Rhen T."/>
        </authorList>
    </citation>
    <scope>NUCLEOTIDE SEQUENCE [LARGE SCALE GENOMIC DNA]</scope>
    <source>
        <strain evidence="4">KW</strain>
    </source>
</reference>
<dbReference type="OrthoDB" id="9047497at2759"/>
<protein>
    <recommendedName>
        <fullName evidence="2">ribonuclease H</fullName>
        <ecNumber evidence="2">3.1.26.4</ecNumber>
    </recommendedName>
</protein>
<dbReference type="Proteomes" id="UP000765507">
    <property type="component" value="Unassembled WGS sequence"/>
</dbReference>
<evidence type="ECO:0000256" key="2">
    <source>
        <dbReference type="ARBA" id="ARBA00012180"/>
    </source>
</evidence>
<organism evidence="4 5">
    <name type="scientific">Chelydra serpentina</name>
    <name type="common">Snapping turtle</name>
    <name type="synonym">Testudo serpentina</name>
    <dbReference type="NCBI Taxonomy" id="8475"/>
    <lineage>
        <taxon>Eukaryota</taxon>
        <taxon>Metazoa</taxon>
        <taxon>Chordata</taxon>
        <taxon>Craniata</taxon>
        <taxon>Vertebrata</taxon>
        <taxon>Euteleostomi</taxon>
        <taxon>Archelosauria</taxon>
        <taxon>Testudinata</taxon>
        <taxon>Testudines</taxon>
        <taxon>Cryptodira</taxon>
        <taxon>Durocryptodira</taxon>
        <taxon>Americhelydia</taxon>
        <taxon>Chelydroidea</taxon>
        <taxon>Chelydridae</taxon>
        <taxon>Chelydra</taxon>
    </lineage>
</organism>
<dbReference type="SUPFAM" id="SSF56672">
    <property type="entry name" value="DNA/RNA polymerases"/>
    <property type="match status" value="1"/>
</dbReference>
<gene>
    <name evidence="4" type="ORF">G0U57_008575</name>
</gene>
<proteinExistence type="inferred from homology"/>
<accession>A0A8T1SH02</accession>
<dbReference type="Gene3D" id="3.30.70.270">
    <property type="match status" value="1"/>
</dbReference>